<accession>A0A7G1KQ68</accession>
<evidence type="ECO:0000256" key="1">
    <source>
        <dbReference type="SAM" id="MobiDB-lite"/>
    </source>
</evidence>
<dbReference type="AlphaFoldDB" id="A0A7G1KQ68"/>
<keyword evidence="3" id="KW-1185">Reference proteome</keyword>
<sequence>MRVDADDQQVGVGRRGGQYGPSVAGAQVDSHRPAPGDQLIGLADVHVLDAFATYDSHADTLATPGRAAHPIFRPETATAGPEHIRTGRGSE</sequence>
<gene>
    <name evidence="2" type="ORF">NWFMUON74_41150</name>
</gene>
<organism evidence="2 3">
    <name type="scientific">Nocardia wallacei</name>
    <dbReference type="NCBI Taxonomy" id="480035"/>
    <lineage>
        <taxon>Bacteria</taxon>
        <taxon>Bacillati</taxon>
        <taxon>Actinomycetota</taxon>
        <taxon>Actinomycetes</taxon>
        <taxon>Mycobacteriales</taxon>
        <taxon>Nocardiaceae</taxon>
        <taxon>Nocardia</taxon>
    </lineage>
</organism>
<protein>
    <submittedName>
        <fullName evidence="2">Uncharacterized protein</fullName>
    </submittedName>
</protein>
<evidence type="ECO:0000313" key="2">
    <source>
        <dbReference type="EMBL" id="BCK56343.1"/>
    </source>
</evidence>
<feature type="compositionally biased region" description="Basic and acidic residues" evidence="1">
    <location>
        <begin position="82"/>
        <end position="91"/>
    </location>
</feature>
<feature type="region of interest" description="Disordered" evidence="1">
    <location>
        <begin position="65"/>
        <end position="91"/>
    </location>
</feature>
<dbReference type="Proteomes" id="UP000516173">
    <property type="component" value="Chromosome"/>
</dbReference>
<name>A0A7G1KQ68_9NOCA</name>
<evidence type="ECO:0000313" key="3">
    <source>
        <dbReference type="Proteomes" id="UP000516173"/>
    </source>
</evidence>
<dbReference type="KEGG" id="nwl:NWFMUON74_41150"/>
<proteinExistence type="predicted"/>
<feature type="region of interest" description="Disordered" evidence="1">
    <location>
        <begin position="1"/>
        <end position="32"/>
    </location>
</feature>
<dbReference type="EMBL" id="AP023396">
    <property type="protein sequence ID" value="BCK56343.1"/>
    <property type="molecule type" value="Genomic_DNA"/>
</dbReference>
<reference evidence="2 3" key="1">
    <citation type="submission" date="2020-08" db="EMBL/GenBank/DDBJ databases">
        <title>Genome Sequencing of Nocardia wallacei strain FMUON74 and assembly.</title>
        <authorList>
            <person name="Toyokawa M."/>
            <person name="Uesaka K."/>
        </authorList>
    </citation>
    <scope>NUCLEOTIDE SEQUENCE [LARGE SCALE GENOMIC DNA]</scope>
    <source>
        <strain evidence="2 3">FMUON74</strain>
    </source>
</reference>